<dbReference type="AlphaFoldDB" id="A0A4D7CBR5"/>
<dbReference type="Proteomes" id="UP000298714">
    <property type="component" value="Chromosome"/>
</dbReference>
<organism evidence="1 2">
    <name type="scientific">Hankyongella ginsenosidimutans</name>
    <dbReference type="NCBI Taxonomy" id="1763828"/>
    <lineage>
        <taxon>Bacteria</taxon>
        <taxon>Pseudomonadati</taxon>
        <taxon>Pseudomonadota</taxon>
        <taxon>Alphaproteobacteria</taxon>
        <taxon>Sphingomonadales</taxon>
        <taxon>Sphingomonadaceae</taxon>
        <taxon>Hankyongella</taxon>
    </lineage>
</organism>
<protein>
    <submittedName>
        <fullName evidence="1">Uncharacterized protein</fullName>
    </submittedName>
</protein>
<dbReference type="Gene3D" id="3.10.560.10">
    <property type="entry name" value="Outer membrane lipoprotein wza domain like"/>
    <property type="match status" value="1"/>
</dbReference>
<keyword evidence="2" id="KW-1185">Reference proteome</keyword>
<proteinExistence type="predicted"/>
<dbReference type="KEGG" id="hgn:E6W36_12765"/>
<sequence length="280" mass="30095">MSVQQLVSVAGGRASRRDDDQLEVIHAGDGVQDRIAKKVKWTESADLIVTPFDSVRVTSNASAFESGAVLLSGEFAQPGIYPVRRVKSSPSLSNGQGVTSQAFPYGAVFTRASVRIAQREGLQRALKELNTGLLSIAARKDISADAIIAAQELSQSIAGTEPPGRVVVEADPRVLAMRPDLDTVLEPGDTIFMPKRPNFVLTLGDVLNPTALQFSPRKSAKDYLDESGGVQSTADDKRTFIVYPNGIAEPVKRRSGARAGRFCRQAAPSSCRRISIRSTN</sequence>
<gene>
    <name evidence="1" type="ORF">E6W36_12765</name>
</gene>
<name>A0A4D7CBR5_9SPHN</name>
<accession>A0A4D7CBR5</accession>
<evidence type="ECO:0000313" key="1">
    <source>
        <dbReference type="EMBL" id="QCI80066.1"/>
    </source>
</evidence>
<dbReference type="EMBL" id="CP039704">
    <property type="protein sequence ID" value="QCI80066.1"/>
    <property type="molecule type" value="Genomic_DNA"/>
</dbReference>
<evidence type="ECO:0000313" key="2">
    <source>
        <dbReference type="Proteomes" id="UP000298714"/>
    </source>
</evidence>
<reference evidence="2" key="1">
    <citation type="submission" date="2019-04" db="EMBL/GenBank/DDBJ databases">
        <title>Complete genome sequence of Sphingomonas sp. W1-2-3.</title>
        <authorList>
            <person name="Im W.T."/>
        </authorList>
    </citation>
    <scope>NUCLEOTIDE SEQUENCE [LARGE SCALE GENOMIC DNA]</scope>
    <source>
        <strain evidence="2">W1-2-3</strain>
    </source>
</reference>